<organism evidence="1 2">
    <name type="scientific">Trifolium pratense</name>
    <name type="common">Red clover</name>
    <dbReference type="NCBI Taxonomy" id="57577"/>
    <lineage>
        <taxon>Eukaryota</taxon>
        <taxon>Viridiplantae</taxon>
        <taxon>Streptophyta</taxon>
        <taxon>Embryophyta</taxon>
        <taxon>Tracheophyta</taxon>
        <taxon>Spermatophyta</taxon>
        <taxon>Magnoliopsida</taxon>
        <taxon>eudicotyledons</taxon>
        <taxon>Gunneridae</taxon>
        <taxon>Pentapetalae</taxon>
        <taxon>rosids</taxon>
        <taxon>fabids</taxon>
        <taxon>Fabales</taxon>
        <taxon>Fabaceae</taxon>
        <taxon>Papilionoideae</taxon>
        <taxon>50 kb inversion clade</taxon>
        <taxon>NPAAA clade</taxon>
        <taxon>Hologalegina</taxon>
        <taxon>IRL clade</taxon>
        <taxon>Trifolieae</taxon>
        <taxon>Trifolium</taxon>
    </lineage>
</organism>
<dbReference type="EMBL" id="CASHSV030000206">
    <property type="protein sequence ID" value="CAJ2653259.1"/>
    <property type="molecule type" value="Genomic_DNA"/>
</dbReference>
<accession>A0ACB0KAF9</accession>
<protein>
    <submittedName>
        <fullName evidence="1">Uncharacterized protein</fullName>
    </submittedName>
</protein>
<proteinExistence type="predicted"/>
<evidence type="ECO:0000313" key="1">
    <source>
        <dbReference type="EMBL" id="CAJ2653259.1"/>
    </source>
</evidence>
<evidence type="ECO:0000313" key="2">
    <source>
        <dbReference type="Proteomes" id="UP001177021"/>
    </source>
</evidence>
<gene>
    <name evidence="1" type="ORF">MILVUS5_LOCUS20636</name>
</gene>
<dbReference type="Proteomes" id="UP001177021">
    <property type="component" value="Unassembled WGS sequence"/>
</dbReference>
<name>A0ACB0KAF9_TRIPR</name>
<sequence>MAKLKEYKDCDQVIRFLKGLNEQYHAVRSQIMLMDPLPKIAKVYSLLVQQERQIVIPLDESKLLAINGSNSYAGRGQSSRGRGYRGGGRSNGGRGKGKMLCSHCGQTNHVIYNCWRKYGFPHHMQHLQQKENNGAVNNCTNINGDDDESHTVTCEEETVDSEAGKLLLTSAQQKALLALLQGSQSLPSHSINHVTTNSRSLHTEDDWCS</sequence>
<comment type="caution">
    <text evidence="1">The sequence shown here is derived from an EMBL/GenBank/DDBJ whole genome shotgun (WGS) entry which is preliminary data.</text>
</comment>
<keyword evidence="2" id="KW-1185">Reference proteome</keyword>
<reference evidence="1" key="1">
    <citation type="submission" date="2023-10" db="EMBL/GenBank/DDBJ databases">
        <authorList>
            <person name="Rodriguez Cubillos JULIANA M."/>
            <person name="De Vega J."/>
        </authorList>
    </citation>
    <scope>NUCLEOTIDE SEQUENCE</scope>
</reference>